<organism evidence="1 2">
    <name type="scientific">Streptomyces iakyrus</name>
    <dbReference type="NCBI Taxonomy" id="68219"/>
    <lineage>
        <taxon>Bacteria</taxon>
        <taxon>Bacillati</taxon>
        <taxon>Actinomycetota</taxon>
        <taxon>Actinomycetes</taxon>
        <taxon>Kitasatosporales</taxon>
        <taxon>Streptomycetaceae</taxon>
        <taxon>Streptomyces</taxon>
    </lineage>
</organism>
<evidence type="ECO:0000313" key="1">
    <source>
        <dbReference type="EMBL" id="MFJ4078075.1"/>
    </source>
</evidence>
<protein>
    <submittedName>
        <fullName evidence="1">Uncharacterized protein</fullName>
    </submittedName>
</protein>
<keyword evidence="2" id="KW-1185">Reference proteome</keyword>
<accession>A0ABW8F7S4</accession>
<sequence>MPEPLGPAAAEDLSEFLGRCPVHGTRFAGVPGATATAGPAEFLVKIPQHFGLGRSNTP</sequence>
<name>A0ABW8F7S4_9ACTN</name>
<gene>
    <name evidence="1" type="ORF">ACIP2Z_03870</name>
</gene>
<reference evidence="1 2" key="1">
    <citation type="submission" date="2024-10" db="EMBL/GenBank/DDBJ databases">
        <title>The Natural Products Discovery Center: Release of the First 8490 Sequenced Strains for Exploring Actinobacteria Biosynthetic Diversity.</title>
        <authorList>
            <person name="Kalkreuter E."/>
            <person name="Kautsar S.A."/>
            <person name="Yang D."/>
            <person name="Bader C.D."/>
            <person name="Teijaro C.N."/>
            <person name="Fluegel L."/>
            <person name="Davis C.M."/>
            <person name="Simpson J.R."/>
            <person name="Lauterbach L."/>
            <person name="Steele A.D."/>
            <person name="Gui C."/>
            <person name="Meng S."/>
            <person name="Li G."/>
            <person name="Viehrig K."/>
            <person name="Ye F."/>
            <person name="Su P."/>
            <person name="Kiefer A.F."/>
            <person name="Nichols A."/>
            <person name="Cepeda A.J."/>
            <person name="Yan W."/>
            <person name="Fan B."/>
            <person name="Jiang Y."/>
            <person name="Adhikari A."/>
            <person name="Zheng C.-J."/>
            <person name="Schuster L."/>
            <person name="Cowan T.M."/>
            <person name="Smanski M.J."/>
            <person name="Chevrette M.G."/>
            <person name="De Carvalho L.P.S."/>
            <person name="Shen B."/>
        </authorList>
    </citation>
    <scope>NUCLEOTIDE SEQUENCE [LARGE SCALE GENOMIC DNA]</scope>
    <source>
        <strain evidence="1 2">NPDC089932</strain>
    </source>
</reference>
<proteinExistence type="predicted"/>
<evidence type="ECO:0000313" key="2">
    <source>
        <dbReference type="Proteomes" id="UP001617511"/>
    </source>
</evidence>
<dbReference type="EMBL" id="JBIVGG010000002">
    <property type="protein sequence ID" value="MFJ4078075.1"/>
    <property type="molecule type" value="Genomic_DNA"/>
</dbReference>
<comment type="caution">
    <text evidence="1">The sequence shown here is derived from an EMBL/GenBank/DDBJ whole genome shotgun (WGS) entry which is preliminary data.</text>
</comment>
<dbReference type="RefSeq" id="WP_391214936.1">
    <property type="nucleotide sequence ID" value="NZ_JBIBFO010000027.1"/>
</dbReference>
<dbReference type="Proteomes" id="UP001617511">
    <property type="component" value="Unassembled WGS sequence"/>
</dbReference>